<feature type="region of interest" description="Disordered" evidence="2">
    <location>
        <begin position="264"/>
        <end position="310"/>
    </location>
</feature>
<dbReference type="InterPro" id="IPR036397">
    <property type="entry name" value="RNaseH_sf"/>
</dbReference>
<dbReference type="Pfam" id="PF04857">
    <property type="entry name" value="CAF1"/>
    <property type="match status" value="2"/>
</dbReference>
<feature type="compositionally biased region" description="Polar residues" evidence="2">
    <location>
        <begin position="278"/>
        <end position="298"/>
    </location>
</feature>
<proteinExistence type="inferred from homology"/>
<dbReference type="GO" id="GO:0017069">
    <property type="term" value="F:snRNA binding"/>
    <property type="evidence" value="ECO:0007669"/>
    <property type="project" value="TreeGrafter"/>
</dbReference>
<gene>
    <name evidence="3" type="primary">TOE1</name>
    <name evidence="3" type="ORF">BGW38_002016</name>
</gene>
<dbReference type="InterPro" id="IPR006941">
    <property type="entry name" value="RNase_CAF1"/>
</dbReference>
<evidence type="ECO:0000256" key="2">
    <source>
        <dbReference type="SAM" id="MobiDB-lite"/>
    </source>
</evidence>
<dbReference type="PANTHER" id="PTHR15092:SF37">
    <property type="entry name" value="TARGET OF EGR1 PROTEIN 1"/>
    <property type="match status" value="1"/>
</dbReference>
<dbReference type="SUPFAM" id="SSF53098">
    <property type="entry name" value="Ribonuclease H-like"/>
    <property type="match status" value="1"/>
</dbReference>
<dbReference type="PANTHER" id="PTHR15092">
    <property type="entry name" value="POLY A -SPECIFIC RIBONUCLEASE/TARGET OF EGR1, MEMBER 1"/>
    <property type="match status" value="1"/>
</dbReference>
<dbReference type="OrthoDB" id="414075at2759"/>
<feature type="region of interest" description="Disordered" evidence="2">
    <location>
        <begin position="87"/>
        <end position="114"/>
    </location>
</feature>
<evidence type="ECO:0000256" key="1">
    <source>
        <dbReference type="ARBA" id="ARBA00008372"/>
    </source>
</evidence>
<organism evidence="3 4">
    <name type="scientific">Lunasporangiospora selenospora</name>
    <dbReference type="NCBI Taxonomy" id="979761"/>
    <lineage>
        <taxon>Eukaryota</taxon>
        <taxon>Fungi</taxon>
        <taxon>Fungi incertae sedis</taxon>
        <taxon>Mucoromycota</taxon>
        <taxon>Mortierellomycotina</taxon>
        <taxon>Mortierellomycetes</taxon>
        <taxon>Mortierellales</taxon>
        <taxon>Mortierellaceae</taxon>
        <taxon>Lunasporangiospora</taxon>
    </lineage>
</organism>
<dbReference type="GO" id="GO:0000175">
    <property type="term" value="F:3'-5'-RNA exonuclease activity"/>
    <property type="evidence" value="ECO:0007669"/>
    <property type="project" value="TreeGrafter"/>
</dbReference>
<dbReference type="GO" id="GO:0034472">
    <property type="term" value="P:snRNA 3'-end processing"/>
    <property type="evidence" value="ECO:0007669"/>
    <property type="project" value="TreeGrafter"/>
</dbReference>
<feature type="non-terminal residue" evidence="3">
    <location>
        <position position="345"/>
    </location>
</feature>
<comment type="caution">
    <text evidence="3">The sequence shown here is derived from an EMBL/GenBank/DDBJ whole genome shotgun (WGS) entry which is preliminary data.</text>
</comment>
<dbReference type="Gene3D" id="3.30.420.10">
    <property type="entry name" value="Ribonuclease H-like superfamily/Ribonuclease H"/>
    <property type="match status" value="1"/>
</dbReference>
<accession>A0A9P6KDP1</accession>
<reference evidence="3" key="1">
    <citation type="journal article" date="2020" name="Fungal Divers.">
        <title>Resolving the Mortierellaceae phylogeny through synthesis of multi-gene phylogenetics and phylogenomics.</title>
        <authorList>
            <person name="Vandepol N."/>
            <person name="Liber J."/>
            <person name="Desiro A."/>
            <person name="Na H."/>
            <person name="Kennedy M."/>
            <person name="Barry K."/>
            <person name="Grigoriev I.V."/>
            <person name="Miller A.N."/>
            <person name="O'Donnell K."/>
            <person name="Stajich J.E."/>
            <person name="Bonito G."/>
        </authorList>
    </citation>
    <scope>NUCLEOTIDE SEQUENCE</scope>
    <source>
        <strain evidence="3">KOD1015</strain>
    </source>
</reference>
<keyword evidence="4" id="KW-1185">Reference proteome</keyword>
<dbReference type="GO" id="GO:0015030">
    <property type="term" value="C:Cajal body"/>
    <property type="evidence" value="ECO:0007669"/>
    <property type="project" value="TreeGrafter"/>
</dbReference>
<dbReference type="AlphaFoldDB" id="A0A9P6KDP1"/>
<protein>
    <submittedName>
        <fullName evidence="3">Target of EGR1, member 1 (Nuclear)</fullName>
    </submittedName>
</protein>
<name>A0A9P6KDP1_9FUNG</name>
<dbReference type="Proteomes" id="UP000780801">
    <property type="component" value="Unassembled WGS sequence"/>
</dbReference>
<evidence type="ECO:0000313" key="4">
    <source>
        <dbReference type="Proteomes" id="UP000780801"/>
    </source>
</evidence>
<dbReference type="EMBL" id="JAABOA010001672">
    <property type="protein sequence ID" value="KAF9581096.1"/>
    <property type="molecule type" value="Genomic_DNA"/>
</dbReference>
<feature type="compositionally biased region" description="Basic and acidic residues" evidence="2">
    <location>
        <begin position="96"/>
        <end position="114"/>
    </location>
</feature>
<evidence type="ECO:0000313" key="3">
    <source>
        <dbReference type="EMBL" id="KAF9581096.1"/>
    </source>
</evidence>
<dbReference type="InterPro" id="IPR012337">
    <property type="entry name" value="RNaseH-like_sf"/>
</dbReference>
<dbReference type="InterPro" id="IPR051181">
    <property type="entry name" value="CAF1_poly(A)_ribonucleases"/>
</dbReference>
<comment type="similarity">
    <text evidence="1">Belongs to the CAF1 family.</text>
</comment>
<sequence>MPPTTVLRPTYNQVTKQNLTSLQPIIIQLLKQADFLALDAEFTGLGPKAAATRASDIQERYKNMCRLAGTHALVAFGLSIFIRTSPSPAKATDSTRAMDLDNDSKEEQKEKLHSNEKISYREDYMVSPNSMIFLAENGLDLNQWVQEGIPYKAGDRLKNDGGRGNPNGIMRSIFKRIMSRGVPVVVHNGFLDIVFLYHSFYADLPASLQTFVADMSDMFPGGLYDTKYGSDYITRERSSFLAYLYRKYQRFDLRAAEQHRNQLSISKSESIDHDPMDGTQNNESNFQSEPSQSTTPAVSSDPEPTLYSSFDVQPQLVLPAMPDLDPPVDNSVAGSTGIKICEDYA</sequence>